<keyword evidence="1" id="KW-0812">Transmembrane</keyword>
<dbReference type="InterPro" id="IPR013216">
    <property type="entry name" value="Methyltransf_11"/>
</dbReference>
<evidence type="ECO:0000313" key="3">
    <source>
        <dbReference type="EMBL" id="KKR88120.1"/>
    </source>
</evidence>
<evidence type="ECO:0000256" key="1">
    <source>
        <dbReference type="SAM" id="Phobius"/>
    </source>
</evidence>
<sequence length="249" mass="29177">MSSGISRFFKIASDRFFWGQHPEAALRYIPVVKEIKKRNLENSRILEIGSGSPGIVPYLKKKIDGLDVDFSGPQTKYLRKIKGSANDLPFKKNYYDVSFSVDVLEHLHQKNREQAIYEQFRVARKLSVIVVPCGKNSESQDKILRERWNKLFKKNNQFLDEHIKYGLSEKSEILQFIKNSLTRLKRKAKINSYPNLNISVRGILMKTWINRSKLLYYLYLKGFLTLIPILKFCNFGKTYRHVFVIEFAS</sequence>
<dbReference type="GO" id="GO:0032259">
    <property type="term" value="P:methylation"/>
    <property type="evidence" value="ECO:0007669"/>
    <property type="project" value="UniProtKB-KW"/>
</dbReference>
<dbReference type="Pfam" id="PF08241">
    <property type="entry name" value="Methyltransf_11"/>
    <property type="match status" value="1"/>
</dbReference>
<accession>A0A0G0WUM5</accession>
<evidence type="ECO:0000313" key="4">
    <source>
        <dbReference type="Proteomes" id="UP000034854"/>
    </source>
</evidence>
<feature type="transmembrane region" description="Helical" evidence="1">
    <location>
        <begin position="214"/>
        <end position="232"/>
    </location>
</feature>
<keyword evidence="1" id="KW-1133">Transmembrane helix</keyword>
<dbReference type="Proteomes" id="UP000034854">
    <property type="component" value="Unassembled WGS sequence"/>
</dbReference>
<keyword evidence="3" id="KW-0808">Transferase</keyword>
<dbReference type="AlphaFoldDB" id="A0A0G0WUM5"/>
<reference evidence="3 4" key="1">
    <citation type="journal article" date="2015" name="Nature">
        <title>rRNA introns, odd ribosomes, and small enigmatic genomes across a large radiation of phyla.</title>
        <authorList>
            <person name="Brown C.T."/>
            <person name="Hug L.A."/>
            <person name="Thomas B.C."/>
            <person name="Sharon I."/>
            <person name="Castelle C.J."/>
            <person name="Singh A."/>
            <person name="Wilkins M.J."/>
            <person name="Williams K.H."/>
            <person name="Banfield J.F."/>
        </authorList>
    </citation>
    <scope>NUCLEOTIDE SEQUENCE [LARGE SCALE GENOMIC DNA]</scope>
</reference>
<gene>
    <name evidence="3" type="ORF">UU34_C0001G0117</name>
</gene>
<dbReference type="EMBL" id="LCAG01000001">
    <property type="protein sequence ID" value="KKR88120.1"/>
    <property type="molecule type" value="Genomic_DNA"/>
</dbReference>
<evidence type="ECO:0000259" key="2">
    <source>
        <dbReference type="Pfam" id="PF08241"/>
    </source>
</evidence>
<dbReference type="InterPro" id="IPR029063">
    <property type="entry name" value="SAM-dependent_MTases_sf"/>
</dbReference>
<protein>
    <submittedName>
        <fullName evidence="3">Methyltransferase type 11</fullName>
    </submittedName>
</protein>
<dbReference type="Gene3D" id="3.40.50.150">
    <property type="entry name" value="Vaccinia Virus protein VP39"/>
    <property type="match status" value="1"/>
</dbReference>
<keyword evidence="1" id="KW-0472">Membrane</keyword>
<comment type="caution">
    <text evidence="3">The sequence shown here is derived from an EMBL/GenBank/DDBJ whole genome shotgun (WGS) entry which is preliminary data.</text>
</comment>
<proteinExistence type="predicted"/>
<dbReference type="SUPFAM" id="SSF53335">
    <property type="entry name" value="S-adenosyl-L-methionine-dependent methyltransferases"/>
    <property type="match status" value="1"/>
</dbReference>
<dbReference type="GO" id="GO:0008757">
    <property type="term" value="F:S-adenosylmethionine-dependent methyltransferase activity"/>
    <property type="evidence" value="ECO:0007669"/>
    <property type="project" value="InterPro"/>
</dbReference>
<name>A0A0G0WUM5_9BACT</name>
<feature type="domain" description="Methyltransferase type 11" evidence="2">
    <location>
        <begin position="46"/>
        <end position="129"/>
    </location>
</feature>
<organism evidence="3 4">
    <name type="scientific">Candidatus Curtissbacteria bacterium GW2011_GWA1_41_11</name>
    <dbReference type="NCBI Taxonomy" id="1618409"/>
    <lineage>
        <taxon>Bacteria</taxon>
        <taxon>Candidatus Curtissiibacteriota</taxon>
    </lineage>
</organism>
<keyword evidence="3" id="KW-0489">Methyltransferase</keyword>